<feature type="compositionally biased region" description="Low complexity" evidence="1">
    <location>
        <begin position="47"/>
        <end position="63"/>
    </location>
</feature>
<dbReference type="PROSITE" id="PS50108">
    <property type="entry name" value="CRIB"/>
    <property type="match status" value="1"/>
</dbReference>
<evidence type="ECO:0000259" key="2">
    <source>
        <dbReference type="PROSITE" id="PS50108"/>
    </source>
</evidence>
<feature type="compositionally biased region" description="Low complexity" evidence="1">
    <location>
        <begin position="76"/>
        <end position="91"/>
    </location>
</feature>
<proteinExistence type="predicted"/>
<dbReference type="EMBL" id="GL629801">
    <property type="protein sequence ID" value="EFX00608.1"/>
    <property type="molecule type" value="Genomic_DNA"/>
</dbReference>
<evidence type="ECO:0000256" key="1">
    <source>
        <dbReference type="SAM" id="MobiDB-lite"/>
    </source>
</evidence>
<dbReference type="Proteomes" id="UP000007796">
    <property type="component" value="Unassembled WGS sequence"/>
</dbReference>
<feature type="region of interest" description="Disordered" evidence="1">
    <location>
        <begin position="535"/>
        <end position="562"/>
    </location>
</feature>
<dbReference type="GeneID" id="25981174"/>
<dbReference type="AlphaFoldDB" id="F0XPU8"/>
<evidence type="ECO:0000313" key="4">
    <source>
        <dbReference type="Proteomes" id="UP000007796"/>
    </source>
</evidence>
<feature type="compositionally biased region" description="Low complexity" evidence="1">
    <location>
        <begin position="150"/>
        <end position="161"/>
    </location>
</feature>
<gene>
    <name evidence="3" type="ORF">CMQ_7610</name>
</gene>
<dbReference type="InParanoid" id="F0XPU8"/>
<feature type="compositionally biased region" description="Polar residues" evidence="1">
    <location>
        <begin position="430"/>
        <end position="444"/>
    </location>
</feature>
<feature type="region of interest" description="Disordered" evidence="1">
    <location>
        <begin position="284"/>
        <end position="309"/>
    </location>
</feature>
<reference evidence="3 4" key="1">
    <citation type="journal article" date="2011" name="Proc. Natl. Acad. Sci. U.S.A.">
        <title>Genome and transcriptome analyses of the mountain pine beetle-fungal symbiont Grosmannia clavigera, a lodgepole pine pathogen.</title>
        <authorList>
            <person name="DiGuistini S."/>
            <person name="Wang Y."/>
            <person name="Liao N.Y."/>
            <person name="Taylor G."/>
            <person name="Tanguay P."/>
            <person name="Feau N."/>
            <person name="Henrissat B."/>
            <person name="Chan S.K."/>
            <person name="Hesse-Orce U."/>
            <person name="Alamouti S.M."/>
            <person name="Tsui C.K.M."/>
            <person name="Docking R.T."/>
            <person name="Levasseur A."/>
            <person name="Haridas S."/>
            <person name="Robertson G."/>
            <person name="Birol I."/>
            <person name="Holt R.A."/>
            <person name="Marra M.A."/>
            <person name="Hamelin R.C."/>
            <person name="Hirst M."/>
            <person name="Jones S.J.M."/>
            <person name="Bohlmann J."/>
            <person name="Breuil C."/>
        </authorList>
    </citation>
    <scope>NUCLEOTIDE SEQUENCE [LARGE SCALE GENOMIC DNA]</scope>
    <source>
        <strain evidence="4">kw1407 / UAMH 11150</strain>
    </source>
</reference>
<dbReference type="STRING" id="655863.F0XPU8"/>
<feature type="region of interest" description="Disordered" evidence="1">
    <location>
        <begin position="414"/>
        <end position="444"/>
    </location>
</feature>
<feature type="domain" description="CRIB" evidence="2">
    <location>
        <begin position="195"/>
        <end position="208"/>
    </location>
</feature>
<name>F0XPU8_GROCL</name>
<organism evidence="4">
    <name type="scientific">Grosmannia clavigera (strain kw1407 / UAMH 11150)</name>
    <name type="common">Blue stain fungus</name>
    <name type="synonym">Graphiocladiella clavigera</name>
    <dbReference type="NCBI Taxonomy" id="655863"/>
    <lineage>
        <taxon>Eukaryota</taxon>
        <taxon>Fungi</taxon>
        <taxon>Dikarya</taxon>
        <taxon>Ascomycota</taxon>
        <taxon>Pezizomycotina</taxon>
        <taxon>Sordariomycetes</taxon>
        <taxon>Sordariomycetidae</taxon>
        <taxon>Ophiostomatales</taxon>
        <taxon>Ophiostomataceae</taxon>
        <taxon>Leptographium</taxon>
    </lineage>
</organism>
<dbReference type="OrthoDB" id="5237293at2759"/>
<feature type="region of interest" description="Disordered" evidence="1">
    <location>
        <begin position="1"/>
        <end position="191"/>
    </location>
</feature>
<dbReference type="InterPro" id="IPR000095">
    <property type="entry name" value="CRIB_dom"/>
</dbReference>
<evidence type="ECO:0000313" key="3">
    <source>
        <dbReference type="EMBL" id="EFX00608.1"/>
    </source>
</evidence>
<keyword evidence="4" id="KW-1185">Reference proteome</keyword>
<dbReference type="eggNOG" id="ENOG502SQJB">
    <property type="taxonomic scope" value="Eukaryota"/>
</dbReference>
<protein>
    <submittedName>
        <fullName evidence="3">Pak-box/p21-Rho-binding protein</fullName>
    </submittedName>
</protein>
<dbReference type="HOGENOM" id="CLU_328775_0_0_1"/>
<feature type="compositionally biased region" description="Low complexity" evidence="1">
    <location>
        <begin position="121"/>
        <end position="132"/>
    </location>
</feature>
<dbReference type="RefSeq" id="XP_014170090.1">
    <property type="nucleotide sequence ID" value="XM_014314615.1"/>
</dbReference>
<sequence length="750" mass="81295">MPPSISHTGNIAELLEPAIDGPPSPGSIRAFSNQVRHASDKQHSRQSHQTTSSGSSSLRSLTSADRPSWDHTFDTSASSLSRQSSGRSITSNVPPRERHDSVQIFGRSLFGKRNRLRRESSAQSSSNSSLYSADMFSDKNSLASPPLPPATSHGLPSNSGGSPPGPVRTSFFNRRRSTKSGSVGEDSETRTKLQISGPYNFQHLTHTQKDPNVSLHRNSRMCPEGILRGSHAENIFFADFASEAPPITDDSALPNPPRRLPLRQHAASVSAVSPPRMIFHTLSQDQLRIPPPRPPRSPLDSSFSPQAPPRISSRISLAELDNFSFDRPRTSGGARLPSPLSLADDMPRLPTHAHSQSADLNLNLASQDYRRMPQVPASMVPQAAPVDDANWPLVMPMPMTTPAAAFDILPGVPEEEEHPATHNSVRKSRVSITSNSSSLRGSQSVPLLRQLSHVQYSSPLRPPSGASDTLGAFDILAAQRALYPADDDEYVDSLPKESWEDDIDYCYEHAVEADCDYMWERPSLDLSREDVLAELESGEGCGGSNSGSNSSTQKDEGSIVSSSALSPMPFDVPFLSPGSHTSIASMNEALTPTGLTMRRPGLTIQTKASMEDVRPLQRYLHARSSSQASSFKESHGFNLSPSFFIPGSDYYEATSPSCSQIGFAIGADDDDDCFPPYKEARMSVENSSIFTSRTCASTTGSCESRDSVLSRRHISTTSTSTDITHLTMSTASIEDLVKPEAEDAPHVSDL</sequence>
<accession>F0XPU8</accession>